<proteinExistence type="inferred from homology"/>
<comment type="similarity">
    <text evidence="1">Belongs to the mab-21 family.</text>
</comment>
<evidence type="ECO:0000313" key="2">
    <source>
        <dbReference type="EMBL" id="VDI83407.1"/>
    </source>
</evidence>
<gene>
    <name evidence="2" type="ORF">MGAL_10B039439</name>
</gene>
<dbReference type="InterPro" id="IPR024810">
    <property type="entry name" value="MAB21L/cGLR"/>
</dbReference>
<dbReference type="Proteomes" id="UP000596742">
    <property type="component" value="Unassembled WGS sequence"/>
</dbReference>
<reference evidence="2" key="1">
    <citation type="submission" date="2018-11" db="EMBL/GenBank/DDBJ databases">
        <authorList>
            <person name="Alioto T."/>
            <person name="Alioto T."/>
        </authorList>
    </citation>
    <scope>NUCLEOTIDE SEQUENCE</scope>
</reference>
<evidence type="ECO:0000313" key="3">
    <source>
        <dbReference type="Proteomes" id="UP000596742"/>
    </source>
</evidence>
<dbReference type="AlphaFoldDB" id="A0A8B6HS06"/>
<evidence type="ECO:0008006" key="4">
    <source>
        <dbReference type="Google" id="ProtNLM"/>
    </source>
</evidence>
<dbReference type="EMBL" id="UYJE01010460">
    <property type="protein sequence ID" value="VDI83407.1"/>
    <property type="molecule type" value="Genomic_DNA"/>
</dbReference>
<dbReference type="PANTHER" id="PTHR10656">
    <property type="entry name" value="CELL FATE DETERMINING PROTEIN MAB21-RELATED"/>
    <property type="match status" value="1"/>
</dbReference>
<dbReference type="SMART" id="SM01265">
    <property type="entry name" value="Mab-21"/>
    <property type="match status" value="1"/>
</dbReference>
<comment type="caution">
    <text evidence="2">The sequence shown here is derived from an EMBL/GenBank/DDBJ whole genome shotgun (WGS) entry which is preliminary data.</text>
</comment>
<dbReference type="Gene3D" id="3.30.460.90">
    <property type="match status" value="1"/>
</dbReference>
<keyword evidence="3" id="KW-1185">Reference proteome</keyword>
<dbReference type="PANTHER" id="PTHR10656:SF42">
    <property type="entry name" value="CYCLIC GMP-AMP SYNTHASE-LIKE PROTEIN-RELATED"/>
    <property type="match status" value="1"/>
</dbReference>
<sequence>MATLQSVGVNMNNWRKPLYIFGPNEQDLQYLILRNEHLQNINPKNFEDHRRTTDEVLKVVMQGIRKFSGEQFEGLVLHDELIKFGSSREGLKVIDALEFDSILIFDINGMIVEPAPDDALGLVRLRVINPEALLERYPWTRKCEVFQKVGMNKYFINSRNLHLKVFESIIDKTRELVNEQLRAGETNFSLRRTAKPPTLDINITLNNERDINDLFHSFSNITLQGQSTRMESRSFNKSLDMDIVPTLLLRHDYVPDPNTTNAPNGIRQMVCPVYAVMKWVHTPNSVMKSDKDSLWRVCTSGYERHILDICQLNPSQQFLMTACRILKTYVSNQDGTNQLHTVAASNHLKTICFHCITLLTIPKEHNSLSGVKEAMGYFLSFLDLCIRSKTLPHFFYGNPWLVLMFPDTSFGQEDDIKNLYGSMSPDTFRQATLSYAKKLLDQKRFYKEIECLDADRIGRFKELLGLQHAYRKPGGVHMF</sequence>
<evidence type="ECO:0000256" key="1">
    <source>
        <dbReference type="ARBA" id="ARBA00008307"/>
    </source>
</evidence>
<dbReference type="Gene3D" id="1.10.1410.40">
    <property type="match status" value="1"/>
</dbReference>
<accession>A0A8B6HS06</accession>
<organism evidence="2 3">
    <name type="scientific">Mytilus galloprovincialis</name>
    <name type="common">Mediterranean mussel</name>
    <dbReference type="NCBI Taxonomy" id="29158"/>
    <lineage>
        <taxon>Eukaryota</taxon>
        <taxon>Metazoa</taxon>
        <taxon>Spiralia</taxon>
        <taxon>Lophotrochozoa</taxon>
        <taxon>Mollusca</taxon>
        <taxon>Bivalvia</taxon>
        <taxon>Autobranchia</taxon>
        <taxon>Pteriomorphia</taxon>
        <taxon>Mytilida</taxon>
        <taxon>Mytiloidea</taxon>
        <taxon>Mytilidae</taxon>
        <taxon>Mytilinae</taxon>
        <taxon>Mytilus</taxon>
    </lineage>
</organism>
<name>A0A8B6HS06_MYTGA</name>
<dbReference type="OrthoDB" id="6053056at2759"/>
<protein>
    <recommendedName>
        <fullName evidence="4">Mab-21-like HhH/H2TH-like domain-containing protein</fullName>
    </recommendedName>
</protein>